<accession>A0A0K9PWL4</accession>
<gene>
    <name evidence="17" type="ORF">ZOSMA_161G00480</name>
</gene>
<evidence type="ECO:0000256" key="14">
    <source>
        <dbReference type="RuleBase" id="RU000504"/>
    </source>
</evidence>
<evidence type="ECO:0000313" key="18">
    <source>
        <dbReference type="Proteomes" id="UP000036987"/>
    </source>
</evidence>
<dbReference type="GO" id="GO:0004743">
    <property type="term" value="F:pyruvate kinase activity"/>
    <property type="evidence" value="ECO:0000318"/>
    <property type="project" value="GO_Central"/>
</dbReference>
<keyword evidence="8 14" id="KW-0418">Kinase</keyword>
<dbReference type="GO" id="GO:0000287">
    <property type="term" value="F:magnesium ion binding"/>
    <property type="evidence" value="ECO:0007669"/>
    <property type="project" value="InterPro"/>
</dbReference>
<evidence type="ECO:0000256" key="4">
    <source>
        <dbReference type="ARBA" id="ARBA00012142"/>
    </source>
</evidence>
<dbReference type="STRING" id="29655.A0A0K9PWL4"/>
<dbReference type="InterPro" id="IPR001697">
    <property type="entry name" value="Pyr_Knase"/>
</dbReference>
<dbReference type="GO" id="GO:0005524">
    <property type="term" value="F:ATP binding"/>
    <property type="evidence" value="ECO:0007669"/>
    <property type="project" value="UniProtKB-KW"/>
</dbReference>
<dbReference type="PRINTS" id="PR01050">
    <property type="entry name" value="PYRUVTKNASE"/>
</dbReference>
<feature type="domain" description="Pyruvate kinase C-terminal" evidence="16">
    <location>
        <begin position="397"/>
        <end position="511"/>
    </location>
</feature>
<dbReference type="UniPathway" id="UPA00109">
    <property type="reaction ID" value="UER00188"/>
</dbReference>
<keyword evidence="7" id="KW-0547">Nucleotide-binding</keyword>
<evidence type="ECO:0000256" key="12">
    <source>
        <dbReference type="ARBA" id="ARBA00023317"/>
    </source>
</evidence>
<keyword evidence="10 14" id="KW-0460">Magnesium</keyword>
<evidence type="ECO:0000259" key="16">
    <source>
        <dbReference type="Pfam" id="PF02887"/>
    </source>
</evidence>
<reference evidence="18" key="1">
    <citation type="journal article" date="2016" name="Nature">
        <title>The genome of the seagrass Zostera marina reveals angiosperm adaptation to the sea.</title>
        <authorList>
            <person name="Olsen J.L."/>
            <person name="Rouze P."/>
            <person name="Verhelst B."/>
            <person name="Lin Y.-C."/>
            <person name="Bayer T."/>
            <person name="Collen J."/>
            <person name="Dattolo E."/>
            <person name="De Paoli E."/>
            <person name="Dittami S."/>
            <person name="Maumus F."/>
            <person name="Michel G."/>
            <person name="Kersting A."/>
            <person name="Lauritano C."/>
            <person name="Lohaus R."/>
            <person name="Toepel M."/>
            <person name="Tonon T."/>
            <person name="Vanneste K."/>
            <person name="Amirebrahimi M."/>
            <person name="Brakel J."/>
            <person name="Bostroem C."/>
            <person name="Chovatia M."/>
            <person name="Grimwood J."/>
            <person name="Jenkins J.W."/>
            <person name="Jueterbock A."/>
            <person name="Mraz A."/>
            <person name="Stam W.T."/>
            <person name="Tice H."/>
            <person name="Bornberg-Bauer E."/>
            <person name="Green P.J."/>
            <person name="Pearson G.A."/>
            <person name="Procaccini G."/>
            <person name="Duarte C.M."/>
            <person name="Schmutz J."/>
            <person name="Reusch T.B.H."/>
            <person name="Van de Peer Y."/>
        </authorList>
    </citation>
    <scope>NUCLEOTIDE SEQUENCE [LARGE SCALE GENOMIC DNA]</scope>
    <source>
        <strain evidence="18">cv. Finnish</strain>
    </source>
</reference>
<keyword evidence="12 17" id="KW-0670">Pyruvate</keyword>
<evidence type="ECO:0000256" key="5">
    <source>
        <dbReference type="ARBA" id="ARBA00022679"/>
    </source>
</evidence>
<evidence type="ECO:0000256" key="1">
    <source>
        <dbReference type="ARBA" id="ARBA00001958"/>
    </source>
</evidence>
<comment type="similarity">
    <text evidence="3 14">Belongs to the pyruvate kinase family.</text>
</comment>
<evidence type="ECO:0000256" key="3">
    <source>
        <dbReference type="ARBA" id="ARBA00008663"/>
    </source>
</evidence>
<dbReference type="EC" id="2.7.1.40" evidence="4 14"/>
<dbReference type="InterPro" id="IPR015793">
    <property type="entry name" value="Pyrv_Knase_brl"/>
</dbReference>
<keyword evidence="5 14" id="KW-0808">Transferase</keyword>
<dbReference type="InterPro" id="IPR015813">
    <property type="entry name" value="Pyrv/PenolPyrv_kinase-like_dom"/>
</dbReference>
<dbReference type="GO" id="GO:0005737">
    <property type="term" value="C:cytoplasm"/>
    <property type="evidence" value="ECO:0000318"/>
    <property type="project" value="GO_Central"/>
</dbReference>
<dbReference type="GO" id="GO:0016301">
    <property type="term" value="F:kinase activity"/>
    <property type="evidence" value="ECO:0007669"/>
    <property type="project" value="UniProtKB-KW"/>
</dbReference>
<sequence length="527" mass="57783">MPTKQWMTMENEGMPGSNSILKCTKQGFLPSLTKVICTLGPSTHSVEALEECLTKGMSVARFAISWLDTEYHLEALSNLQKAAENVNKLCGIMLDTAGPELQVRNKTGDPILLKMDDKVTLTADLSKSPSATIIPISYSELSKVVKTGDTIFLGQYLFTGCETTSVWLEVVEKNGQDVICLIKNTATLTGYIFTMHVSQAHINIPTLTDTDKQVISKWGSHNDIDIISLSYTRSASDVHELRVFLASVKLSETRIFAKIENTEGLDHFDEILEASDGIIFSRGNLGVDLPPEKVFSSQKTAVDKCNMAGKPAIITRVVDSMIDNLRPTRAEATDVANAVLDGTDSILLGAETHRGPYPVQAIQMVGNICNSAEQVYNYSLQFKRIGKYAGESASHLESVASSAVRAATEVKASIIVVLTSSGRAARLIAKYRPQMPILALFIPKENSNFSIMTQARQCLAVRGIYPVLGSLSNVPSADSNRDDWLKFALNHAEKVGLISHNDRVIVFEKIKDHSIFKIHDFITQKQA</sequence>
<dbReference type="SUPFAM" id="SSF51621">
    <property type="entry name" value="Phosphoenolpyruvate/pyruvate domain"/>
    <property type="match status" value="1"/>
</dbReference>
<evidence type="ECO:0000256" key="2">
    <source>
        <dbReference type="ARBA" id="ARBA00004997"/>
    </source>
</evidence>
<evidence type="ECO:0000256" key="6">
    <source>
        <dbReference type="ARBA" id="ARBA00022723"/>
    </source>
</evidence>
<dbReference type="SUPFAM" id="SSF50800">
    <property type="entry name" value="PK beta-barrel domain-like"/>
    <property type="match status" value="1"/>
</dbReference>
<protein>
    <recommendedName>
        <fullName evidence="4 14">Pyruvate kinase</fullName>
        <ecNumber evidence="4 14">2.7.1.40</ecNumber>
    </recommendedName>
</protein>
<dbReference type="GO" id="GO:0030955">
    <property type="term" value="F:potassium ion binding"/>
    <property type="evidence" value="ECO:0007669"/>
    <property type="project" value="InterPro"/>
</dbReference>
<dbReference type="Pfam" id="PF02887">
    <property type="entry name" value="PK_C"/>
    <property type="match status" value="1"/>
</dbReference>
<evidence type="ECO:0000259" key="15">
    <source>
        <dbReference type="Pfam" id="PF00224"/>
    </source>
</evidence>
<evidence type="ECO:0000256" key="8">
    <source>
        <dbReference type="ARBA" id="ARBA00022777"/>
    </source>
</evidence>
<dbReference type="EMBL" id="LFYR01000624">
    <property type="protein sequence ID" value="KMZ72597.1"/>
    <property type="molecule type" value="Genomic_DNA"/>
</dbReference>
<organism evidence="17 18">
    <name type="scientific">Zostera marina</name>
    <name type="common">Eelgrass</name>
    <dbReference type="NCBI Taxonomy" id="29655"/>
    <lineage>
        <taxon>Eukaryota</taxon>
        <taxon>Viridiplantae</taxon>
        <taxon>Streptophyta</taxon>
        <taxon>Embryophyta</taxon>
        <taxon>Tracheophyta</taxon>
        <taxon>Spermatophyta</taxon>
        <taxon>Magnoliopsida</taxon>
        <taxon>Liliopsida</taxon>
        <taxon>Zosteraceae</taxon>
        <taxon>Zostera</taxon>
    </lineage>
</organism>
<dbReference type="OMA" id="NICNSAE"/>
<dbReference type="InterPro" id="IPR015795">
    <property type="entry name" value="Pyrv_Knase_C"/>
</dbReference>
<keyword evidence="9" id="KW-0067">ATP-binding</keyword>
<comment type="pathway">
    <text evidence="2 14">Carbohydrate degradation; glycolysis; pyruvate from D-glyceraldehyde 3-phosphate: step 5/5.</text>
</comment>
<dbReference type="Gene3D" id="3.40.1380.20">
    <property type="entry name" value="Pyruvate kinase, C-terminal domain"/>
    <property type="match status" value="1"/>
</dbReference>
<evidence type="ECO:0000256" key="13">
    <source>
        <dbReference type="ARBA" id="ARBA00048152"/>
    </source>
</evidence>
<keyword evidence="18" id="KW-1185">Reference proteome</keyword>
<feature type="domain" description="Pyruvate kinase barrel" evidence="15">
    <location>
        <begin position="33"/>
        <end position="362"/>
    </location>
</feature>
<dbReference type="Proteomes" id="UP000036987">
    <property type="component" value="Unassembled WGS sequence"/>
</dbReference>
<dbReference type="SUPFAM" id="SSF52935">
    <property type="entry name" value="PK C-terminal domain-like"/>
    <property type="match status" value="1"/>
</dbReference>
<dbReference type="AlphaFoldDB" id="A0A0K9PWL4"/>
<evidence type="ECO:0000313" key="17">
    <source>
        <dbReference type="EMBL" id="KMZ72597.1"/>
    </source>
</evidence>
<evidence type="ECO:0000256" key="11">
    <source>
        <dbReference type="ARBA" id="ARBA00023152"/>
    </source>
</evidence>
<dbReference type="Pfam" id="PF00224">
    <property type="entry name" value="PK"/>
    <property type="match status" value="1"/>
</dbReference>
<dbReference type="InterPro" id="IPR040442">
    <property type="entry name" value="Pyrv_kinase-like_dom_sf"/>
</dbReference>
<evidence type="ECO:0000256" key="10">
    <source>
        <dbReference type="ARBA" id="ARBA00022842"/>
    </source>
</evidence>
<evidence type="ECO:0000256" key="9">
    <source>
        <dbReference type="ARBA" id="ARBA00022840"/>
    </source>
</evidence>
<name>A0A0K9PWL4_ZOSMR</name>
<keyword evidence="11 14" id="KW-0324">Glycolysis</keyword>
<dbReference type="GO" id="GO:0006096">
    <property type="term" value="P:glycolytic process"/>
    <property type="evidence" value="ECO:0000318"/>
    <property type="project" value="GO_Central"/>
</dbReference>
<dbReference type="InterPro" id="IPR036918">
    <property type="entry name" value="Pyrv_Knase_C_sf"/>
</dbReference>
<comment type="caution">
    <text evidence="17">The sequence shown here is derived from an EMBL/GenBank/DDBJ whole genome shotgun (WGS) entry which is preliminary data.</text>
</comment>
<proteinExistence type="inferred from homology"/>
<keyword evidence="6" id="KW-0479">Metal-binding</keyword>
<dbReference type="NCBIfam" id="TIGR01064">
    <property type="entry name" value="pyruv_kin"/>
    <property type="match status" value="1"/>
</dbReference>
<dbReference type="Gene3D" id="2.40.33.10">
    <property type="entry name" value="PK beta-barrel domain-like"/>
    <property type="match status" value="1"/>
</dbReference>
<comment type="catalytic activity">
    <reaction evidence="13 14">
        <text>pyruvate + ATP = phosphoenolpyruvate + ADP + H(+)</text>
        <dbReference type="Rhea" id="RHEA:18157"/>
        <dbReference type="ChEBI" id="CHEBI:15361"/>
        <dbReference type="ChEBI" id="CHEBI:15378"/>
        <dbReference type="ChEBI" id="CHEBI:30616"/>
        <dbReference type="ChEBI" id="CHEBI:58702"/>
        <dbReference type="ChEBI" id="CHEBI:456216"/>
        <dbReference type="EC" id="2.7.1.40"/>
    </reaction>
</comment>
<dbReference type="Gene3D" id="3.20.20.60">
    <property type="entry name" value="Phosphoenolpyruvate-binding domains"/>
    <property type="match status" value="1"/>
</dbReference>
<dbReference type="PANTHER" id="PTHR11817">
    <property type="entry name" value="PYRUVATE KINASE"/>
    <property type="match status" value="1"/>
</dbReference>
<dbReference type="InterPro" id="IPR015806">
    <property type="entry name" value="Pyrv_Knase_insert_dom_sf"/>
</dbReference>
<dbReference type="OrthoDB" id="108365at2759"/>
<evidence type="ECO:0000256" key="7">
    <source>
        <dbReference type="ARBA" id="ARBA00022741"/>
    </source>
</evidence>
<dbReference type="InterPro" id="IPR011037">
    <property type="entry name" value="Pyrv_Knase-like_insert_dom_sf"/>
</dbReference>
<comment type="cofactor">
    <cofactor evidence="1">
        <name>K(+)</name>
        <dbReference type="ChEBI" id="CHEBI:29103"/>
    </cofactor>
</comment>
<dbReference type="FunFam" id="2.40.33.10:FF:000004">
    <property type="entry name" value="Pyruvate kinase"/>
    <property type="match status" value="1"/>
</dbReference>